<dbReference type="PROSITE" id="PS51898">
    <property type="entry name" value="TYR_RECOMBINASE"/>
    <property type="match status" value="1"/>
</dbReference>
<name>A0A6M8HZG5_9PROT</name>
<dbReference type="AlphaFoldDB" id="A0A6M8HZG5"/>
<dbReference type="GO" id="GO:0003677">
    <property type="term" value="F:DNA binding"/>
    <property type="evidence" value="ECO:0007669"/>
    <property type="project" value="InterPro"/>
</dbReference>
<keyword evidence="3" id="KW-0614">Plasmid</keyword>
<dbReference type="Gene3D" id="1.10.443.10">
    <property type="entry name" value="Intergrase catalytic core"/>
    <property type="match status" value="1"/>
</dbReference>
<dbReference type="Proteomes" id="UP000500767">
    <property type="component" value="Plasmid unnamed4"/>
</dbReference>
<evidence type="ECO:0000313" key="3">
    <source>
        <dbReference type="EMBL" id="QKE93656.1"/>
    </source>
</evidence>
<dbReference type="InterPro" id="IPR011010">
    <property type="entry name" value="DNA_brk_join_enz"/>
</dbReference>
<keyword evidence="4" id="KW-1185">Reference proteome</keyword>
<dbReference type="GO" id="GO:0006310">
    <property type="term" value="P:DNA recombination"/>
    <property type="evidence" value="ECO:0007669"/>
    <property type="project" value="UniProtKB-KW"/>
</dbReference>
<dbReference type="EMBL" id="CP053711">
    <property type="protein sequence ID" value="QKE93656.1"/>
    <property type="molecule type" value="Genomic_DNA"/>
</dbReference>
<dbReference type="KEGG" id="lck:HN018_26280"/>
<proteinExistence type="predicted"/>
<keyword evidence="1" id="KW-0233">DNA recombination</keyword>
<dbReference type="InterPro" id="IPR002104">
    <property type="entry name" value="Integrase_catalytic"/>
</dbReference>
<geneLocation type="plasmid" evidence="3 4">
    <name>unnamed4</name>
</geneLocation>
<evidence type="ECO:0000259" key="2">
    <source>
        <dbReference type="PROSITE" id="PS51898"/>
    </source>
</evidence>
<dbReference type="SUPFAM" id="SSF56349">
    <property type="entry name" value="DNA breaking-rejoining enzymes"/>
    <property type="match status" value="1"/>
</dbReference>
<reference evidence="3 4" key="1">
    <citation type="journal article" date="2014" name="World J. Microbiol. Biotechnol.">
        <title>Biodiversity and physiological characteristics of Antarctic and Arctic lichens-associated bacteria.</title>
        <authorList>
            <person name="Lee Y.M."/>
            <person name="Kim E.H."/>
            <person name="Lee H.K."/>
            <person name="Hong S.G."/>
        </authorList>
    </citation>
    <scope>NUCLEOTIDE SEQUENCE [LARGE SCALE GENOMIC DNA]</scope>
    <source>
        <strain evidence="3 4">PAMC 26569</strain>
        <plasmid evidence="3">unnamed4</plasmid>
    </source>
</reference>
<dbReference type="InterPro" id="IPR013762">
    <property type="entry name" value="Integrase-like_cat_sf"/>
</dbReference>
<accession>A0A6M8HZG5</accession>
<evidence type="ECO:0000256" key="1">
    <source>
        <dbReference type="ARBA" id="ARBA00023172"/>
    </source>
</evidence>
<protein>
    <recommendedName>
        <fullName evidence="2">Tyr recombinase domain-containing protein</fullName>
    </recommendedName>
</protein>
<organism evidence="3 4">
    <name type="scientific">Lichenicola cladoniae</name>
    <dbReference type="NCBI Taxonomy" id="1484109"/>
    <lineage>
        <taxon>Bacteria</taxon>
        <taxon>Pseudomonadati</taxon>
        <taxon>Pseudomonadota</taxon>
        <taxon>Alphaproteobacteria</taxon>
        <taxon>Acetobacterales</taxon>
        <taxon>Acetobacteraceae</taxon>
        <taxon>Lichenicola</taxon>
    </lineage>
</organism>
<gene>
    <name evidence="3" type="ORF">HN018_26280</name>
</gene>
<dbReference type="GO" id="GO:0015074">
    <property type="term" value="P:DNA integration"/>
    <property type="evidence" value="ECO:0007669"/>
    <property type="project" value="InterPro"/>
</dbReference>
<sequence length="221" mass="24474">MRVSEILSMQAGAVEHHPLGETGADQAYIAARLFKGSDEPMGRPERWVAPEPVVRAVECLEALSAILKEDTDGADLFVPIQKLPSSTGTVSTGAITRRLQTFARDVGASLHEGRIWPLSPHQFRKTFALFVARGDRSNLLALAAHFKHISVVMTSRGYVGTDFELHELIDEEARAETAVALDRLLSSDWLGGRMGERIVARNHAFRGRAGEQVRRDYIRFV</sequence>
<evidence type="ECO:0000313" key="4">
    <source>
        <dbReference type="Proteomes" id="UP000500767"/>
    </source>
</evidence>
<feature type="domain" description="Tyr recombinase" evidence="2">
    <location>
        <begin position="1"/>
        <end position="171"/>
    </location>
</feature>
<dbReference type="RefSeq" id="WP_171836903.1">
    <property type="nucleotide sequence ID" value="NZ_CP053711.1"/>
</dbReference>